<dbReference type="EMBL" id="ATMH01000775">
    <property type="protein sequence ID" value="EPY36060.1"/>
    <property type="molecule type" value="Genomic_DNA"/>
</dbReference>
<accession>S9V6I8</accession>
<dbReference type="OrthoDB" id="248381at2759"/>
<keyword evidence="3" id="KW-1185">Reference proteome</keyword>
<dbReference type="Proteomes" id="UP000015354">
    <property type="component" value="Unassembled WGS sequence"/>
</dbReference>
<proteinExistence type="predicted"/>
<dbReference type="EMBL" id="ATMH01000461">
    <property type="protein sequence ID" value="EPY36679.1"/>
    <property type="molecule type" value="Genomic_DNA"/>
</dbReference>
<organism evidence="2 3">
    <name type="scientific">Strigomonas culicis</name>
    <dbReference type="NCBI Taxonomy" id="28005"/>
    <lineage>
        <taxon>Eukaryota</taxon>
        <taxon>Discoba</taxon>
        <taxon>Euglenozoa</taxon>
        <taxon>Kinetoplastea</taxon>
        <taxon>Metakinetoplastina</taxon>
        <taxon>Trypanosomatida</taxon>
        <taxon>Trypanosomatidae</taxon>
        <taxon>Strigomonadinae</taxon>
        <taxon>Strigomonas</taxon>
    </lineage>
</organism>
<comment type="caution">
    <text evidence="2">The sequence shown here is derived from an EMBL/GenBank/DDBJ whole genome shotgun (WGS) entry which is preliminary data.</text>
</comment>
<reference evidence="2 3" key="1">
    <citation type="journal article" date="2013" name="PLoS ONE">
        <title>Predicting the Proteins of Angomonas deanei, Strigomonas culicis and Their Respective Endosymbionts Reveals New Aspects of the Trypanosomatidae Family.</title>
        <authorList>
            <person name="Motta M.C."/>
            <person name="Martins A.C."/>
            <person name="de Souza S.S."/>
            <person name="Catta-Preta C.M."/>
            <person name="Silva R."/>
            <person name="Klein C.C."/>
            <person name="de Almeida L.G."/>
            <person name="de Lima Cunha O."/>
            <person name="Ciapina L.P."/>
            <person name="Brocchi M."/>
            <person name="Colabardini A.C."/>
            <person name="de Araujo Lima B."/>
            <person name="Machado C.R."/>
            <person name="de Almeida Soares C.M."/>
            <person name="Probst C.M."/>
            <person name="de Menezes C.B."/>
            <person name="Thompson C.E."/>
            <person name="Bartholomeu D.C."/>
            <person name="Gradia D.F."/>
            <person name="Pavoni D.P."/>
            <person name="Grisard E.C."/>
            <person name="Fantinatti-Garboggini F."/>
            <person name="Marchini F.K."/>
            <person name="Rodrigues-Luiz G.F."/>
            <person name="Wagner G."/>
            <person name="Goldman G.H."/>
            <person name="Fietto J.L."/>
            <person name="Elias M.C."/>
            <person name="Goldman M.H."/>
            <person name="Sagot M.F."/>
            <person name="Pereira M."/>
            <person name="Stoco P.H."/>
            <person name="de Mendonca-Neto R.P."/>
            <person name="Teixeira S.M."/>
            <person name="Maciel T.E."/>
            <person name="de Oliveira Mendes T.A."/>
            <person name="Urmenyi T.P."/>
            <person name="de Souza W."/>
            <person name="Schenkman S."/>
            <person name="de Vasconcelos A.T."/>
        </authorList>
    </citation>
    <scope>NUCLEOTIDE SEQUENCE [LARGE SCALE GENOMIC DNA]</scope>
</reference>
<evidence type="ECO:0008006" key="4">
    <source>
        <dbReference type="Google" id="ProtNLM"/>
    </source>
</evidence>
<evidence type="ECO:0000313" key="3">
    <source>
        <dbReference type="Proteomes" id="UP000015354"/>
    </source>
</evidence>
<reference evidence="2" key="2">
    <citation type="submission" date="2013-03" db="EMBL/GenBank/DDBJ databases">
        <authorList>
            <person name="Motta M.C.M."/>
            <person name="Martins A.C.A."/>
            <person name="Preta C.M.C.C."/>
            <person name="Silva R."/>
            <person name="de Souza S.S."/>
            <person name="Klein C.C."/>
            <person name="de Almeida L.G.P."/>
            <person name="Cunha O.L."/>
            <person name="Colabardini A.C."/>
            <person name="Lima B.A."/>
            <person name="Machado C.R."/>
            <person name="Soares C.M.A."/>
            <person name="de Menezes C.B.A."/>
            <person name="Bartolomeu D.C."/>
            <person name="Grisard E.C."/>
            <person name="Fantinatti-Garboggini F."/>
            <person name="Rodrigues-Luiz G.F."/>
            <person name="Wagner G."/>
            <person name="Goldman G.H."/>
            <person name="Fietto J.L.R."/>
            <person name="Ciapina L.P."/>
            <person name="Brocchi M."/>
            <person name="Elias M.C."/>
            <person name="Goldman M.H.S."/>
            <person name="Sagot M.-F."/>
            <person name="Pereira M."/>
            <person name="Stoco P.H."/>
            <person name="Teixeira S.M.R."/>
            <person name="de Mendonca-Neto R.P."/>
            <person name="Maciel T.E.F."/>
            <person name="Mendes T.A.O."/>
            <person name="Urmenyi T.P."/>
            <person name="Teixeira M.M.G."/>
            <person name="de Camargo E.F.P."/>
            <person name="de Sousa W."/>
            <person name="Schenkman S."/>
            <person name="de Vasconcelos A.T.R."/>
        </authorList>
    </citation>
    <scope>NUCLEOTIDE SEQUENCE</scope>
</reference>
<gene>
    <name evidence="2" type="ORF">STCU_00461</name>
    <name evidence="1" type="ORF">STCU_00775</name>
</gene>
<dbReference type="AlphaFoldDB" id="S9V6I8"/>
<sequence>MSSDKKTLLIGGVVAAAAAAVAVAVALKNKRSTQDNDLDDDVFQASSLPPTVTKKMAEVPAEKPVEKAAEAVKVEPKPVVEAPVKAVPESTVSNVDIPVDVSIKSNASHTATQEKVPLGSDDLLDEVLEEIDSKPTVLTTGIASASTTNSDGYEELKHLGVALKPPLGWEVREELSPVPNVAMVTVWNPDFANMPGADVPGAVPVIILSVEDIRGENLNLTEFKDRSKMLSLQQMAMMTGGAIQPVVRKDVAQQVGPFRHLLEYAQSMPPFFDISVINLLEVRNGVAYVFQIMCSPKVMNEFKSIFMKLATEAIINPMDTSALGYVEVLTGKVSVHIDSTWNWTIPEGAEEGPLAVFELPSTVKKEEIVLYETSKIPSSNSKIRSETVVDGVKIVSALDGAQERKLYTFGDFTYVVNPKQKAISFLPDVTMISSIKSVHYNTQPPKPKRGASFVSNEYGYRFDIVGGSRVVSTKLGNGTVVYALLGVPQDLNSPQPNPDEQGPTITVRIGNPENDPDCMSTLDEWHTRMRTEAAEGNVQNIERVQLKGCECLTFFAKEMQEVGPNQRVEVKGKVLIFVRNGVTTLIRWETTTGLWRKFERDMNAFLESFQFLN</sequence>
<protein>
    <recommendedName>
        <fullName evidence="4">Dynamin-like protein</fullName>
    </recommendedName>
</protein>
<evidence type="ECO:0000313" key="1">
    <source>
        <dbReference type="EMBL" id="EPY36060.1"/>
    </source>
</evidence>
<name>S9V6I8_9TRYP</name>
<evidence type="ECO:0000313" key="2">
    <source>
        <dbReference type="EMBL" id="EPY36679.1"/>
    </source>
</evidence>